<evidence type="ECO:0000259" key="1">
    <source>
        <dbReference type="Pfam" id="PF05699"/>
    </source>
</evidence>
<dbReference type="EMBL" id="JBFOLK010000002">
    <property type="protein sequence ID" value="KAL2532713.1"/>
    <property type="molecule type" value="Genomic_DNA"/>
</dbReference>
<name>A0ABD1V824_9LAMI</name>
<evidence type="ECO:0000313" key="3">
    <source>
        <dbReference type="Proteomes" id="UP001604336"/>
    </source>
</evidence>
<dbReference type="PANTHER" id="PTHR23272:SF184">
    <property type="entry name" value="OS03G0311250 PROTEIN"/>
    <property type="match status" value="1"/>
</dbReference>
<feature type="domain" description="HAT C-terminal dimerisation" evidence="1">
    <location>
        <begin position="45"/>
        <end position="102"/>
    </location>
</feature>
<dbReference type="Proteomes" id="UP001604336">
    <property type="component" value="Unassembled WGS sequence"/>
</dbReference>
<dbReference type="PANTHER" id="PTHR23272">
    <property type="entry name" value="BED FINGER-RELATED"/>
    <property type="match status" value="1"/>
</dbReference>
<gene>
    <name evidence="2" type="ORF">Adt_06064</name>
</gene>
<proteinExistence type="predicted"/>
<keyword evidence="3" id="KW-1185">Reference proteome</keyword>
<dbReference type="InterPro" id="IPR012337">
    <property type="entry name" value="RNaseH-like_sf"/>
</dbReference>
<evidence type="ECO:0000313" key="2">
    <source>
        <dbReference type="EMBL" id="KAL2532713.1"/>
    </source>
</evidence>
<protein>
    <recommendedName>
        <fullName evidence="1">HAT C-terminal dimerisation domain-containing protein</fullName>
    </recommendedName>
</protein>
<accession>A0ABD1V824</accession>
<dbReference type="SUPFAM" id="SSF53098">
    <property type="entry name" value="Ribonuclease H-like"/>
    <property type="match status" value="1"/>
</dbReference>
<dbReference type="InterPro" id="IPR008906">
    <property type="entry name" value="HATC_C_dom"/>
</dbReference>
<dbReference type="AlphaFoldDB" id="A0ABD1V824"/>
<dbReference type="Pfam" id="PF05699">
    <property type="entry name" value="Dimer_Tnp_hAT"/>
    <property type="match status" value="1"/>
</dbReference>
<organism evidence="2 3">
    <name type="scientific">Abeliophyllum distichum</name>
    <dbReference type="NCBI Taxonomy" id="126358"/>
    <lineage>
        <taxon>Eukaryota</taxon>
        <taxon>Viridiplantae</taxon>
        <taxon>Streptophyta</taxon>
        <taxon>Embryophyta</taxon>
        <taxon>Tracheophyta</taxon>
        <taxon>Spermatophyta</taxon>
        <taxon>Magnoliopsida</taxon>
        <taxon>eudicotyledons</taxon>
        <taxon>Gunneridae</taxon>
        <taxon>Pentapetalae</taxon>
        <taxon>asterids</taxon>
        <taxon>lamiids</taxon>
        <taxon>Lamiales</taxon>
        <taxon>Oleaceae</taxon>
        <taxon>Forsythieae</taxon>
        <taxon>Abeliophyllum</taxon>
    </lineage>
</organism>
<sequence>MDNQHDSGYSSSSFLFRSNNIPLELARYLDDVREFLLIYYDGGDKMNANTSILSIMVLDLLALLVSTVAPESVFSTGGRVLSDLRSKHKADILENLLCLKDWEDAKFQIQDRMHRMMAEELEELNT</sequence>
<reference evidence="3" key="1">
    <citation type="submission" date="2024-07" db="EMBL/GenBank/DDBJ databases">
        <title>Two chromosome-level genome assemblies of Korean endemic species Abeliophyllum distichum and Forsythia ovata (Oleaceae).</title>
        <authorList>
            <person name="Jang H."/>
        </authorList>
    </citation>
    <scope>NUCLEOTIDE SEQUENCE [LARGE SCALE GENOMIC DNA]</scope>
</reference>
<comment type="caution">
    <text evidence="2">The sequence shown here is derived from an EMBL/GenBank/DDBJ whole genome shotgun (WGS) entry which is preliminary data.</text>
</comment>